<dbReference type="STRING" id="1071679.BG57_25870"/>
<dbReference type="PANTHER" id="PTHR42917:SF2">
    <property type="entry name" value="2,4-DIENOYL-COA REDUCTASE [(2E)-ENOYL-COA-PRODUCING]"/>
    <property type="match status" value="1"/>
</dbReference>
<evidence type="ECO:0000256" key="6">
    <source>
        <dbReference type="ARBA" id="ARBA00022723"/>
    </source>
</evidence>
<dbReference type="GO" id="GO:0046872">
    <property type="term" value="F:metal ion binding"/>
    <property type="evidence" value="ECO:0007669"/>
    <property type="project" value="UniProtKB-KW"/>
</dbReference>
<reference evidence="12" key="1">
    <citation type="journal article" date="2014" name="Int. J. Syst. Evol. Microbiol.">
        <title>Complete genome of a new Firmicutes species belonging to the dominant human colonic microbiota ('Ruminococcus bicirculans') reveals two chromosomes and a selective capacity to utilize plant glucans.</title>
        <authorList>
            <consortium name="NISC Comparative Sequencing Program"/>
            <person name="Wegmann U."/>
            <person name="Louis P."/>
            <person name="Goesmann A."/>
            <person name="Henrissat B."/>
            <person name="Duncan S.H."/>
            <person name="Flint H.J."/>
        </authorList>
    </citation>
    <scope>NUCLEOTIDE SEQUENCE</scope>
    <source>
        <strain evidence="12">CGMCC 1.11013</strain>
    </source>
</reference>
<evidence type="ECO:0000256" key="4">
    <source>
        <dbReference type="ARBA" id="ARBA00022630"/>
    </source>
</evidence>
<dbReference type="EMBL" id="JFHE01000050">
    <property type="protein sequence ID" value="KDR26722.1"/>
    <property type="molecule type" value="Genomic_DNA"/>
</dbReference>
<keyword evidence="13" id="KW-0489">Methyltransferase</keyword>
<keyword evidence="4" id="KW-0285">Flavoprotein</keyword>
<evidence type="ECO:0000256" key="2">
    <source>
        <dbReference type="ARBA" id="ARBA00001966"/>
    </source>
</evidence>
<keyword evidence="6" id="KW-0479">Metal-binding</keyword>
<reference evidence="15" key="3">
    <citation type="journal article" date="2019" name="Int. J. Syst. Evol. Microbiol.">
        <title>The Global Catalogue of Microorganisms (GCM) 10K type strain sequencing project: providing services to taxonomists for standard genome sequencing and annotation.</title>
        <authorList>
            <consortium name="The Broad Institute Genomics Platform"/>
            <consortium name="The Broad Institute Genome Sequencing Center for Infectious Disease"/>
            <person name="Wu L."/>
            <person name="Ma J."/>
        </authorList>
    </citation>
    <scope>NUCLEOTIDE SEQUENCE [LARGE SCALE GENOMIC DNA]</scope>
    <source>
        <strain evidence="15">CGMCC 1.11013</strain>
    </source>
</reference>
<keyword evidence="5" id="KW-0288">FMN</keyword>
<dbReference type="InterPro" id="IPR013785">
    <property type="entry name" value="Aldolase_TIM"/>
</dbReference>
<reference evidence="13 14" key="2">
    <citation type="submission" date="2014-03" db="EMBL/GenBank/DDBJ databases">
        <title>Draft Genome Sequences of Four Burkholderia Strains.</title>
        <authorList>
            <person name="Liu X.Y."/>
            <person name="Li C.X."/>
            <person name="Xu J.H."/>
        </authorList>
    </citation>
    <scope>NUCLEOTIDE SEQUENCE [LARGE SCALE GENOMIC DNA]</scope>
    <source>
        <strain evidence="13 14">R27</strain>
    </source>
</reference>
<comment type="cofactor">
    <cofactor evidence="1">
        <name>FMN</name>
        <dbReference type="ChEBI" id="CHEBI:58210"/>
    </cofactor>
</comment>
<keyword evidence="13" id="KW-0808">Transferase</keyword>
<sequence>MRYPNLFKPLTLNKLTLRNRIVSTAHAEVYAEPGGLPGDRYIRYYEEKAKGGVGLAVCGGSSPVSIDSPQGWWKSVNLSTDKIIDPLARLAEAMHRHGAKIMIQATHMGRRSAWHGESWPHLMSPSGVREPVHRGNAKIIEIEEIRRIIEDFAAAAKRVKDAGMDGIEISAAHQHLIDQFWSPRTNFRTDEWGGSLQNRLRFGVEVLKAVREAVGADFCVGLRMCGDEFHEDGLDHEQLKEIAQAMAETGLIDYIGVIGSGADTHNTLANCMPPMALPPEPFVHLAAGIKSVVKLPIMHAQSIRDAGQAERLLANGMVDLVGMTRAQIADPHMVIKIRDGREDEIKQCVGANYCIDRQYNGLDVLCVQNAATSREATMPHVIEKSRGPKRKVVVVGAGPAGLEAARVARSRGHDVVLFEKNDYVGGQIMLAAKAPQREQMAGIVRWFDMETKRLGVDRRLGVAADDKAIMAEKPDIIVLATGGSSFTDQVPAWGVDQGLAVSSWDILSGKVEPGKNVLVYDGVSTHAGAGVADFISSRGSNVEIVTPDVKVADDVGGTTFPIFYRRLYAQGVIHTPNYWLDKVYEEDGKKIAVLRNEYTEEQEERAVDQVVIENGSTPNDALYWKLKSESLNRGQVDVHKLFASEAQPCLSEELGNGRFLLFRVGDCISMHNIHGAIYDALRLCKDF</sequence>
<dbReference type="EMBL" id="BMEG01000008">
    <property type="protein sequence ID" value="GGD84277.1"/>
    <property type="molecule type" value="Genomic_DNA"/>
</dbReference>
<accession>A0A069NF65</accession>
<dbReference type="Gene3D" id="3.20.20.70">
    <property type="entry name" value="Aldolase class I"/>
    <property type="match status" value="1"/>
</dbReference>
<keyword evidence="8" id="KW-0408">Iron</keyword>
<evidence type="ECO:0000256" key="1">
    <source>
        <dbReference type="ARBA" id="ARBA00001917"/>
    </source>
</evidence>
<feature type="domain" description="NADH:flavin oxidoreductase/NADH oxidase N-terminal" evidence="10">
    <location>
        <begin position="5"/>
        <end position="344"/>
    </location>
</feature>
<dbReference type="Proteomes" id="UP000027439">
    <property type="component" value="Unassembled WGS sequence"/>
</dbReference>
<dbReference type="InterPro" id="IPR051793">
    <property type="entry name" value="NADH:flavin_oxidoreductase"/>
</dbReference>
<evidence type="ECO:0000313" key="14">
    <source>
        <dbReference type="Proteomes" id="UP000027439"/>
    </source>
</evidence>
<dbReference type="Pfam" id="PF07992">
    <property type="entry name" value="Pyr_redox_2"/>
    <property type="match status" value="1"/>
</dbReference>
<evidence type="ECO:0000256" key="8">
    <source>
        <dbReference type="ARBA" id="ARBA00023004"/>
    </source>
</evidence>
<dbReference type="eggNOG" id="COG1902">
    <property type="taxonomic scope" value="Bacteria"/>
</dbReference>
<evidence type="ECO:0000313" key="13">
    <source>
        <dbReference type="EMBL" id="KDR26722.1"/>
    </source>
</evidence>
<evidence type="ECO:0000256" key="5">
    <source>
        <dbReference type="ARBA" id="ARBA00022643"/>
    </source>
</evidence>
<keyword evidence="9" id="KW-0411">Iron-sulfur</keyword>
<dbReference type="Gene3D" id="3.50.50.60">
    <property type="entry name" value="FAD/NAD(P)-binding domain"/>
    <property type="match status" value="1"/>
</dbReference>
<comment type="similarity">
    <text evidence="3">In the N-terminal section; belongs to the NADH:flavin oxidoreductase/NADH oxidase family.</text>
</comment>
<dbReference type="OrthoDB" id="8985337at2"/>
<dbReference type="InterPro" id="IPR036188">
    <property type="entry name" value="FAD/NAD-bd_sf"/>
</dbReference>
<comment type="caution">
    <text evidence="13">The sequence shown here is derived from an EMBL/GenBank/DDBJ whole genome shotgun (WGS) entry which is preliminary data.</text>
</comment>
<name>A0A069NF65_9BURK</name>
<dbReference type="Proteomes" id="UP000597138">
    <property type="component" value="Unassembled WGS sequence"/>
</dbReference>
<dbReference type="AlphaFoldDB" id="A0A069NF65"/>
<evidence type="ECO:0000259" key="10">
    <source>
        <dbReference type="Pfam" id="PF00724"/>
    </source>
</evidence>
<protein>
    <submittedName>
        <fullName evidence="13">N-methylproline demethylase</fullName>
    </submittedName>
    <submittedName>
        <fullName evidence="12">NADH:flavin oxidoreductase/NADH oxidase</fullName>
    </submittedName>
</protein>
<dbReference type="PRINTS" id="PR00411">
    <property type="entry name" value="PNDRDTASEI"/>
</dbReference>
<dbReference type="GO" id="GO:0010181">
    <property type="term" value="F:FMN binding"/>
    <property type="evidence" value="ECO:0007669"/>
    <property type="project" value="InterPro"/>
</dbReference>
<dbReference type="GO" id="GO:0008168">
    <property type="term" value="F:methyltransferase activity"/>
    <property type="evidence" value="ECO:0007669"/>
    <property type="project" value="UniProtKB-KW"/>
</dbReference>
<evidence type="ECO:0000256" key="9">
    <source>
        <dbReference type="ARBA" id="ARBA00023014"/>
    </source>
</evidence>
<evidence type="ECO:0000313" key="12">
    <source>
        <dbReference type="EMBL" id="GGD84277.1"/>
    </source>
</evidence>
<dbReference type="SUPFAM" id="SSF51905">
    <property type="entry name" value="FAD/NAD(P)-binding domain"/>
    <property type="match status" value="1"/>
</dbReference>
<dbReference type="RefSeq" id="WP_035970110.1">
    <property type="nucleotide sequence ID" value="NZ_BMEG01000008.1"/>
</dbReference>
<dbReference type="eggNOG" id="COG0446">
    <property type="taxonomic scope" value="Bacteria"/>
</dbReference>
<dbReference type="PANTHER" id="PTHR42917">
    <property type="entry name" value="2,4-DIENOYL-COA REDUCTASE"/>
    <property type="match status" value="1"/>
</dbReference>
<dbReference type="Gene3D" id="3.40.50.720">
    <property type="entry name" value="NAD(P)-binding Rossmann-like Domain"/>
    <property type="match status" value="1"/>
</dbReference>
<dbReference type="GO" id="GO:0016491">
    <property type="term" value="F:oxidoreductase activity"/>
    <property type="evidence" value="ECO:0007669"/>
    <property type="project" value="UniProtKB-KW"/>
</dbReference>
<dbReference type="SUPFAM" id="SSF51395">
    <property type="entry name" value="FMN-linked oxidoreductases"/>
    <property type="match status" value="1"/>
</dbReference>
<proteinExistence type="inferred from homology"/>
<evidence type="ECO:0000313" key="15">
    <source>
        <dbReference type="Proteomes" id="UP000597138"/>
    </source>
</evidence>
<evidence type="ECO:0000259" key="11">
    <source>
        <dbReference type="Pfam" id="PF07992"/>
    </source>
</evidence>
<organism evidence="13 14">
    <name type="scientific">Caballeronia grimmiae</name>
    <dbReference type="NCBI Taxonomy" id="1071679"/>
    <lineage>
        <taxon>Bacteria</taxon>
        <taxon>Pseudomonadati</taxon>
        <taxon>Pseudomonadota</taxon>
        <taxon>Betaproteobacteria</taxon>
        <taxon>Burkholderiales</taxon>
        <taxon>Burkholderiaceae</taxon>
        <taxon>Caballeronia</taxon>
    </lineage>
</organism>
<reference evidence="12" key="4">
    <citation type="submission" date="2024-05" db="EMBL/GenBank/DDBJ databases">
        <authorList>
            <person name="Sun Q."/>
            <person name="Zhou Y."/>
        </authorList>
    </citation>
    <scope>NUCLEOTIDE SEQUENCE</scope>
    <source>
        <strain evidence="12">CGMCC 1.11013</strain>
    </source>
</reference>
<dbReference type="CDD" id="cd04734">
    <property type="entry name" value="OYE_like_3_FMN"/>
    <property type="match status" value="1"/>
</dbReference>
<dbReference type="GO" id="GO:0051536">
    <property type="term" value="F:iron-sulfur cluster binding"/>
    <property type="evidence" value="ECO:0007669"/>
    <property type="project" value="UniProtKB-KW"/>
</dbReference>
<keyword evidence="15" id="KW-1185">Reference proteome</keyword>
<evidence type="ECO:0000256" key="3">
    <source>
        <dbReference type="ARBA" id="ARBA00011048"/>
    </source>
</evidence>
<gene>
    <name evidence="13" type="ORF">BG57_25870</name>
    <name evidence="12" type="ORF">GCM10010985_43490</name>
</gene>
<dbReference type="Pfam" id="PF00724">
    <property type="entry name" value="Oxidored_FMN"/>
    <property type="match status" value="1"/>
</dbReference>
<dbReference type="PRINTS" id="PR00368">
    <property type="entry name" value="FADPNR"/>
</dbReference>
<dbReference type="InterPro" id="IPR001155">
    <property type="entry name" value="OxRdtase_FMN_N"/>
</dbReference>
<keyword evidence="7" id="KW-0560">Oxidoreductase</keyword>
<dbReference type="InterPro" id="IPR023753">
    <property type="entry name" value="FAD/NAD-binding_dom"/>
</dbReference>
<evidence type="ECO:0000256" key="7">
    <source>
        <dbReference type="ARBA" id="ARBA00023002"/>
    </source>
</evidence>
<feature type="domain" description="FAD/NAD(P)-binding" evidence="11">
    <location>
        <begin position="391"/>
        <end position="639"/>
    </location>
</feature>
<comment type="cofactor">
    <cofactor evidence="2">
        <name>[4Fe-4S] cluster</name>
        <dbReference type="ChEBI" id="CHEBI:49883"/>
    </cofactor>
</comment>
<dbReference type="GO" id="GO:0032259">
    <property type="term" value="P:methylation"/>
    <property type="evidence" value="ECO:0007669"/>
    <property type="project" value="UniProtKB-KW"/>
</dbReference>